<dbReference type="EMBL" id="JAFREP010000003">
    <property type="protein sequence ID" value="MBO1317686.1"/>
    <property type="molecule type" value="Genomic_DNA"/>
</dbReference>
<dbReference type="AlphaFoldDB" id="A0A8J7Q4L6"/>
<keyword evidence="1" id="KW-0433">Leucine-rich repeat</keyword>
<dbReference type="InterPro" id="IPR024079">
    <property type="entry name" value="MetalloPept_cat_dom_sf"/>
</dbReference>
<evidence type="ECO:0000313" key="5">
    <source>
        <dbReference type="Proteomes" id="UP000664417"/>
    </source>
</evidence>
<dbReference type="SUPFAM" id="SSF52058">
    <property type="entry name" value="L domain-like"/>
    <property type="match status" value="1"/>
</dbReference>
<accession>A0A8J7Q4L6</accession>
<protein>
    <recommendedName>
        <fullName evidence="3">Peptidase M12B domain-containing protein</fullName>
    </recommendedName>
</protein>
<name>A0A8J7Q4L6_9BACT</name>
<dbReference type="PANTHER" id="PTHR46652">
    <property type="entry name" value="LEUCINE-RICH REPEAT AND IQ DOMAIN-CONTAINING PROTEIN 1-RELATED"/>
    <property type="match status" value="1"/>
</dbReference>
<dbReference type="Proteomes" id="UP000664417">
    <property type="component" value="Unassembled WGS sequence"/>
</dbReference>
<dbReference type="GO" id="GO:0004222">
    <property type="term" value="F:metalloendopeptidase activity"/>
    <property type="evidence" value="ECO:0007669"/>
    <property type="project" value="InterPro"/>
</dbReference>
<dbReference type="InterPro" id="IPR003591">
    <property type="entry name" value="Leu-rich_rpt_typical-subtyp"/>
</dbReference>
<evidence type="ECO:0000313" key="4">
    <source>
        <dbReference type="EMBL" id="MBO1317686.1"/>
    </source>
</evidence>
<dbReference type="InterPro" id="IPR050836">
    <property type="entry name" value="SDS22/Internalin_LRR"/>
</dbReference>
<keyword evidence="2" id="KW-0677">Repeat</keyword>
<dbReference type="SUPFAM" id="SSF55486">
    <property type="entry name" value="Metalloproteases ('zincins'), catalytic domain"/>
    <property type="match status" value="1"/>
</dbReference>
<dbReference type="PROSITE" id="PS50215">
    <property type="entry name" value="ADAM_MEPRO"/>
    <property type="match status" value="1"/>
</dbReference>
<dbReference type="InterPro" id="IPR001611">
    <property type="entry name" value="Leu-rich_rpt"/>
</dbReference>
<dbReference type="Gene3D" id="3.40.390.10">
    <property type="entry name" value="Collagenase (Catalytic Domain)"/>
    <property type="match status" value="1"/>
</dbReference>
<dbReference type="Gene3D" id="3.80.10.10">
    <property type="entry name" value="Ribonuclease Inhibitor"/>
    <property type="match status" value="2"/>
</dbReference>
<sequence>MMYLFLFSVLGFLDHANPAPTHSDTWFPYQNQLPAGKQGDPLLERFPTPLGDQRVELKKMTVWAPGAILTTVRLQKTTTGPVPSRSYYQGTTAGGDRLVLARHAPGVYRGFLRGPRQTWAVTWRDNQVGYKPAHAKAFDAKHPLGVAGIAQRALTQKTAAHKNDGPVVVDMAFEANSLLANRFEADPEALIATITDSIAVLNAFYGNDLNVRVRISYLAIFAENDPWGFSLADFRNHWLDPANGKTTVHRHLAFRLFGRGSSGAAYINGVDNPNWGYGDLSFVGALAADPSDLSDITLLGHELGHSLGGIHTHDFFPPIDLCSKVTGNIPADGGTIMSYCNFQVEGNLPTRFHPQNAALITENLAQKSGLTTLNGPLTIPDPIFQQALVSAYDTNGDGAISLLEAEAVRELDLRNSGVRDLTGLRHLVNLTSLDARHNAIQHLPAQIPAGLQVLNLANNPLSAANCALLGAYEQHGFSELTLSPIAPGGFLPCDTRFVSFPDAALAAAVTAAADSNSDGRVSLKEAQRLTVLSAVAAGISDLTGIEALVNLRRLNLSQNTISSLPTLPSQITELILAENQLTEIDAVTALTQISMLDVTDNQLRALPFFENRPFFYTLLASNNQLESLPDLNGAAFPLETLDVSNNQIGDITALPELLFHLNLSNNQLRTIPVIPAINYPNSQFIDISNNPFENSVENCTRLGELLERNKRGLVFEPGGDALGCTNLDLLPPLRAHLPWVVNNPRFLSEVSLTHRGEEVITVFVRAEDANGAQVERFTLSPGQRLSNLLEIAFPGFDRAALSLHSYSPDVLLTTTLTNRSGPSQGARASTQADIYESLPNKLLFTGLSEQAALALSAPGNTGTAAVELRVSDAFGRVLGVINSELTNGVPNAIPLSELGASVAGQSGLTVLATLEEGKRLSGNSFLFEGWAETATARGQTYYGNPGIYAVPVGSERNMTITLHNPLPAPLLVLARIFDNDNPRGLSAPVLVLPLATSTVRPGDLYPGEGDIGLQFFGNSAFYTTVKLEDETGSGAPSPAFSELFVAFDLGNSADFVLADDTTQATLYIHSGIRRPMGTITVQLRDTDGSVLGEQAVPYFSAVAQNLDLGDLFPGQDVAGKTLRVATPAPDLISALLRQSNGTGRSSLTSSNGR</sequence>
<dbReference type="PROSITE" id="PS51450">
    <property type="entry name" value="LRR"/>
    <property type="match status" value="2"/>
</dbReference>
<keyword evidence="5" id="KW-1185">Reference proteome</keyword>
<feature type="domain" description="Peptidase M12B" evidence="3">
    <location>
        <begin position="167"/>
        <end position="376"/>
    </location>
</feature>
<dbReference type="SMART" id="SM00364">
    <property type="entry name" value="LRR_BAC"/>
    <property type="match status" value="7"/>
</dbReference>
<evidence type="ECO:0000256" key="1">
    <source>
        <dbReference type="ARBA" id="ARBA00022614"/>
    </source>
</evidence>
<gene>
    <name evidence="4" type="ORF">J3U88_04375</name>
</gene>
<proteinExistence type="predicted"/>
<dbReference type="InterPro" id="IPR001590">
    <property type="entry name" value="Peptidase_M12B"/>
</dbReference>
<dbReference type="SMART" id="SM00369">
    <property type="entry name" value="LRR_TYP"/>
    <property type="match status" value="4"/>
</dbReference>
<dbReference type="InterPro" id="IPR032675">
    <property type="entry name" value="LRR_dom_sf"/>
</dbReference>
<dbReference type="GO" id="GO:0006508">
    <property type="term" value="P:proteolysis"/>
    <property type="evidence" value="ECO:0007669"/>
    <property type="project" value="InterPro"/>
</dbReference>
<dbReference type="PANTHER" id="PTHR46652:SF3">
    <property type="entry name" value="LEUCINE-RICH REPEAT-CONTAINING PROTEIN 9"/>
    <property type="match status" value="1"/>
</dbReference>
<evidence type="ECO:0000256" key="2">
    <source>
        <dbReference type="ARBA" id="ARBA00022737"/>
    </source>
</evidence>
<comment type="caution">
    <text evidence="4">The sequence shown here is derived from an EMBL/GenBank/DDBJ whole genome shotgun (WGS) entry which is preliminary data.</text>
</comment>
<organism evidence="4 5">
    <name type="scientific">Acanthopleuribacter pedis</name>
    <dbReference type="NCBI Taxonomy" id="442870"/>
    <lineage>
        <taxon>Bacteria</taxon>
        <taxon>Pseudomonadati</taxon>
        <taxon>Acidobacteriota</taxon>
        <taxon>Holophagae</taxon>
        <taxon>Acanthopleuribacterales</taxon>
        <taxon>Acanthopleuribacteraceae</taxon>
        <taxon>Acanthopleuribacter</taxon>
    </lineage>
</organism>
<reference evidence="4" key="1">
    <citation type="submission" date="2021-03" db="EMBL/GenBank/DDBJ databases">
        <authorList>
            <person name="Wang G."/>
        </authorList>
    </citation>
    <scope>NUCLEOTIDE SEQUENCE</scope>
    <source>
        <strain evidence="4">KCTC 12899</strain>
    </source>
</reference>
<evidence type="ECO:0000259" key="3">
    <source>
        <dbReference type="PROSITE" id="PS50215"/>
    </source>
</evidence>